<accession>A0A2S4JQQ9</accession>
<evidence type="ECO:0000256" key="3">
    <source>
        <dbReference type="ARBA" id="ARBA00022598"/>
    </source>
</evidence>
<dbReference type="EMBL" id="LPWH01000064">
    <property type="protein sequence ID" value="POR01810.1"/>
    <property type="molecule type" value="Genomic_DNA"/>
</dbReference>
<dbReference type="GO" id="GO:0005524">
    <property type="term" value="F:ATP binding"/>
    <property type="evidence" value="ECO:0007669"/>
    <property type="project" value="UniProtKB-UniRule"/>
</dbReference>
<evidence type="ECO:0000256" key="1">
    <source>
        <dbReference type="ARBA" id="ARBA00008226"/>
    </source>
</evidence>
<evidence type="ECO:0000256" key="8">
    <source>
        <dbReference type="ARBA" id="ARBA00047639"/>
    </source>
</evidence>
<dbReference type="InterPro" id="IPR015807">
    <property type="entry name" value="His-tRNA-ligase"/>
</dbReference>
<dbReference type="Gene3D" id="3.40.50.800">
    <property type="entry name" value="Anticodon-binding domain"/>
    <property type="match status" value="1"/>
</dbReference>
<feature type="binding site" evidence="10">
    <location>
        <begin position="273"/>
        <end position="274"/>
    </location>
    <ligand>
        <name>L-histidine</name>
        <dbReference type="ChEBI" id="CHEBI:57595"/>
    </ligand>
</feature>
<dbReference type="GO" id="GO:0005737">
    <property type="term" value="C:cytoplasm"/>
    <property type="evidence" value="ECO:0007669"/>
    <property type="project" value="UniProtKB-SubCell"/>
</dbReference>
<feature type="domain" description="Aminoacyl-transfer RNA synthetases class-II family profile" evidence="11">
    <location>
        <begin position="1"/>
        <end position="372"/>
    </location>
</feature>
<dbReference type="Gene3D" id="3.30.930.10">
    <property type="entry name" value="Bira Bifunctional Protein, Domain 2"/>
    <property type="match status" value="1"/>
</dbReference>
<evidence type="ECO:0000313" key="12">
    <source>
        <dbReference type="EMBL" id="POR01810.1"/>
    </source>
</evidence>
<feature type="binding site" evidence="10">
    <location>
        <position position="110"/>
    </location>
    <ligand>
        <name>L-histidine</name>
        <dbReference type="ChEBI" id="CHEBI:57595"/>
    </ligand>
</feature>
<dbReference type="PIRSF" id="PIRSF001549">
    <property type="entry name" value="His-tRNA_synth"/>
    <property type="match status" value="1"/>
</dbReference>
<keyword evidence="13" id="KW-1185">Reference proteome</keyword>
<evidence type="ECO:0000256" key="2">
    <source>
        <dbReference type="ARBA" id="ARBA00011738"/>
    </source>
</evidence>
<dbReference type="GO" id="GO:0006427">
    <property type="term" value="P:histidyl-tRNA aminoacylation"/>
    <property type="evidence" value="ECO:0007669"/>
    <property type="project" value="UniProtKB-UniRule"/>
</dbReference>
<dbReference type="RefSeq" id="WP_181015471.1">
    <property type="nucleotide sequence ID" value="NZ_LPWH01000064.1"/>
</dbReference>
<dbReference type="SUPFAM" id="SSF55681">
    <property type="entry name" value="Class II aaRS and biotin synthetases"/>
    <property type="match status" value="1"/>
</dbReference>
<organism evidence="12 13">
    <name type="scientific">Alkalispirochaeta sphaeroplastigenens</name>
    <dbReference type="NCBI Taxonomy" id="1187066"/>
    <lineage>
        <taxon>Bacteria</taxon>
        <taxon>Pseudomonadati</taxon>
        <taxon>Spirochaetota</taxon>
        <taxon>Spirochaetia</taxon>
        <taxon>Spirochaetales</taxon>
        <taxon>Spirochaetaceae</taxon>
        <taxon>Alkalispirochaeta</taxon>
    </lineage>
</organism>
<comment type="subcellular location">
    <subcellularLocation>
        <location evidence="9">Cytoplasm</location>
    </subcellularLocation>
</comment>
<dbReference type="InterPro" id="IPR045864">
    <property type="entry name" value="aa-tRNA-synth_II/BPL/LPL"/>
</dbReference>
<evidence type="ECO:0000256" key="10">
    <source>
        <dbReference type="PIRSR" id="PIRSR001549-1"/>
    </source>
</evidence>
<dbReference type="InterPro" id="IPR041715">
    <property type="entry name" value="HisRS-like_core"/>
</dbReference>
<dbReference type="InterPro" id="IPR036621">
    <property type="entry name" value="Anticodon-bd_dom_sf"/>
</dbReference>
<evidence type="ECO:0000256" key="5">
    <source>
        <dbReference type="ARBA" id="ARBA00022840"/>
    </source>
</evidence>
<comment type="similarity">
    <text evidence="1 9">Belongs to the class-II aminoacyl-tRNA synthetase family.</text>
</comment>
<evidence type="ECO:0000256" key="4">
    <source>
        <dbReference type="ARBA" id="ARBA00022741"/>
    </source>
</evidence>
<dbReference type="SUPFAM" id="SSF52954">
    <property type="entry name" value="Class II aaRS ABD-related"/>
    <property type="match status" value="1"/>
</dbReference>
<dbReference type="NCBIfam" id="TIGR00442">
    <property type="entry name" value="hisS"/>
    <property type="match status" value="1"/>
</dbReference>
<gene>
    <name evidence="9" type="primary">hisS</name>
    <name evidence="12" type="ORF">AU468_07600</name>
</gene>
<dbReference type="GO" id="GO:0004821">
    <property type="term" value="F:histidine-tRNA ligase activity"/>
    <property type="evidence" value="ECO:0007669"/>
    <property type="project" value="UniProtKB-UniRule"/>
</dbReference>
<feature type="binding site" evidence="10">
    <location>
        <position position="128"/>
    </location>
    <ligand>
        <name>L-histidine</name>
        <dbReference type="ChEBI" id="CHEBI:57595"/>
    </ligand>
</feature>
<comment type="catalytic activity">
    <reaction evidence="8 9">
        <text>tRNA(His) + L-histidine + ATP = L-histidyl-tRNA(His) + AMP + diphosphate + H(+)</text>
        <dbReference type="Rhea" id="RHEA:17313"/>
        <dbReference type="Rhea" id="RHEA-COMP:9665"/>
        <dbReference type="Rhea" id="RHEA-COMP:9689"/>
        <dbReference type="ChEBI" id="CHEBI:15378"/>
        <dbReference type="ChEBI" id="CHEBI:30616"/>
        <dbReference type="ChEBI" id="CHEBI:33019"/>
        <dbReference type="ChEBI" id="CHEBI:57595"/>
        <dbReference type="ChEBI" id="CHEBI:78442"/>
        <dbReference type="ChEBI" id="CHEBI:78527"/>
        <dbReference type="ChEBI" id="CHEBI:456215"/>
        <dbReference type="EC" id="6.1.1.21"/>
    </reaction>
</comment>
<keyword evidence="9" id="KW-0963">Cytoplasm</keyword>
<evidence type="ECO:0000256" key="6">
    <source>
        <dbReference type="ARBA" id="ARBA00022917"/>
    </source>
</evidence>
<evidence type="ECO:0000313" key="13">
    <source>
        <dbReference type="Proteomes" id="UP000237350"/>
    </source>
</evidence>
<keyword evidence="4 9" id="KW-0547">Nucleotide-binding</keyword>
<dbReference type="AlphaFoldDB" id="A0A2S4JQQ9"/>
<dbReference type="InterPro" id="IPR004516">
    <property type="entry name" value="HisRS/HisZ"/>
</dbReference>
<dbReference type="Proteomes" id="UP000237350">
    <property type="component" value="Unassembled WGS sequence"/>
</dbReference>
<dbReference type="EC" id="6.1.1.21" evidence="9"/>
<dbReference type="InterPro" id="IPR006195">
    <property type="entry name" value="aa-tRNA-synth_II"/>
</dbReference>
<dbReference type="Pfam" id="PF03129">
    <property type="entry name" value="HGTP_anticodon"/>
    <property type="match status" value="1"/>
</dbReference>
<evidence type="ECO:0000259" key="11">
    <source>
        <dbReference type="PROSITE" id="PS50862"/>
    </source>
</evidence>
<evidence type="ECO:0000256" key="7">
    <source>
        <dbReference type="ARBA" id="ARBA00023146"/>
    </source>
</evidence>
<keyword evidence="7 9" id="KW-0030">Aminoacyl-tRNA synthetase</keyword>
<dbReference type="HAMAP" id="MF_00127">
    <property type="entry name" value="His_tRNA_synth"/>
    <property type="match status" value="1"/>
</dbReference>
<dbReference type="CDD" id="cd00773">
    <property type="entry name" value="HisRS-like_core"/>
    <property type="match status" value="1"/>
</dbReference>
<keyword evidence="6 9" id="KW-0648">Protein biosynthesis</keyword>
<feature type="binding site" evidence="10">
    <location>
        <begin position="80"/>
        <end position="82"/>
    </location>
    <ligand>
        <name>L-histidine</name>
        <dbReference type="ChEBI" id="CHEBI:57595"/>
    </ligand>
</feature>
<sequence>MEITPRILKGFRDFLPPAEIRRKELVRILEDSFRSFGFVPIDTPLLEYAEVLLGKGGGETDKQVYRFNDHGGRDVALRFDLTVPFARYMAMHRNELNLPFKRFHINKVFRGENTQRGRYREFTQCDFDIVGTDSVSADLEIVLMITSAFAALQIPGVTVHISHRGIFNRFLQAHQVQDQSVEILRTVDKLRKVGEEETLQTLQTLTSPEIAGKTLAFIGASGSFQEILTTLESLAGGPCPESQTLREIGTALETLVTPGTVILDPSITRGLDYYTGVVFETFLKGAEGIGSVCSGGRYDDLVSLYSKEAMPGVGASIGLDRLLAGLEELGQLPGTTAAADVLITMQDAALTAHYHELGQRLRARGIRCEVYPEAQKLGRQFAFAERKEIPLALVCGLREHQDGTVNLRILETRENHQDLTEEQALEIIHGLLPR</sequence>
<keyword evidence="5 9" id="KW-0067">ATP-binding</keyword>
<protein>
    <recommendedName>
        <fullName evidence="9">Histidine--tRNA ligase</fullName>
        <ecNumber evidence="9">6.1.1.21</ecNumber>
    </recommendedName>
    <alternativeName>
        <fullName evidence="9">Histidyl-tRNA synthetase</fullName>
        <shortName evidence="9">HisRS</shortName>
    </alternativeName>
</protein>
<evidence type="ECO:0000256" key="9">
    <source>
        <dbReference type="HAMAP-Rule" id="MF_00127"/>
    </source>
</evidence>
<feature type="binding site" evidence="10">
    <location>
        <position position="124"/>
    </location>
    <ligand>
        <name>L-histidine</name>
        <dbReference type="ChEBI" id="CHEBI:57595"/>
    </ligand>
</feature>
<dbReference type="PANTHER" id="PTHR11476">
    <property type="entry name" value="HISTIDYL-TRNA SYNTHETASE"/>
    <property type="match status" value="1"/>
</dbReference>
<dbReference type="InterPro" id="IPR004154">
    <property type="entry name" value="Anticodon-bd"/>
</dbReference>
<dbReference type="Pfam" id="PF13393">
    <property type="entry name" value="tRNA-synt_His"/>
    <property type="match status" value="1"/>
</dbReference>
<feature type="binding site" evidence="10">
    <location>
        <position position="269"/>
    </location>
    <ligand>
        <name>L-histidine</name>
        <dbReference type="ChEBI" id="CHEBI:57595"/>
    </ligand>
</feature>
<dbReference type="PROSITE" id="PS50862">
    <property type="entry name" value="AA_TRNA_LIGASE_II"/>
    <property type="match status" value="1"/>
</dbReference>
<comment type="caution">
    <text evidence="12">The sequence shown here is derived from an EMBL/GenBank/DDBJ whole genome shotgun (WGS) entry which is preliminary data.</text>
</comment>
<keyword evidence="3 9" id="KW-0436">Ligase</keyword>
<comment type="subunit">
    <text evidence="2 9">Homodimer.</text>
</comment>
<reference evidence="13" key="1">
    <citation type="submission" date="2015-12" db="EMBL/GenBank/DDBJ databases">
        <authorList>
            <person name="Lodha T.D."/>
            <person name="Chintalapati S."/>
            <person name="Chintalapati V.R."/>
            <person name="Sravanthi T."/>
        </authorList>
    </citation>
    <scope>NUCLEOTIDE SEQUENCE [LARGE SCALE GENOMIC DNA]</scope>
    <source>
        <strain evidence="13">JC133</strain>
    </source>
</reference>
<dbReference type="PANTHER" id="PTHR11476:SF7">
    <property type="entry name" value="HISTIDINE--TRNA LIGASE"/>
    <property type="match status" value="1"/>
</dbReference>
<name>A0A2S4JQQ9_9SPIO</name>
<proteinExistence type="inferred from homology"/>